<dbReference type="Proteomes" id="UP000255326">
    <property type="component" value="Unassembled WGS sequence"/>
</dbReference>
<evidence type="ECO:0000313" key="8">
    <source>
        <dbReference type="Proteomes" id="UP000255326"/>
    </source>
</evidence>
<protein>
    <submittedName>
        <fullName evidence="7">Carbohydrate ABC transporter substrate-binding protein (CUT1 family)</fullName>
    </submittedName>
</protein>
<evidence type="ECO:0000256" key="2">
    <source>
        <dbReference type="ARBA" id="ARBA00022729"/>
    </source>
</evidence>
<dbReference type="AlphaFoldDB" id="A0A370FZE1"/>
<keyword evidence="8" id="KW-1185">Reference proteome</keyword>
<evidence type="ECO:0000256" key="4">
    <source>
        <dbReference type="ARBA" id="ARBA00023139"/>
    </source>
</evidence>
<name>A0A370FZE1_9BACI</name>
<evidence type="ECO:0000313" key="7">
    <source>
        <dbReference type="EMBL" id="RDI36892.1"/>
    </source>
</evidence>
<dbReference type="Gene3D" id="3.40.190.10">
    <property type="entry name" value="Periplasmic binding protein-like II"/>
    <property type="match status" value="2"/>
</dbReference>
<evidence type="ECO:0000256" key="3">
    <source>
        <dbReference type="ARBA" id="ARBA00023136"/>
    </source>
</evidence>
<dbReference type="PROSITE" id="PS51257">
    <property type="entry name" value="PROKAR_LIPOPROTEIN"/>
    <property type="match status" value="1"/>
</dbReference>
<organism evidence="7 8">
    <name type="scientific">Falsibacillus pallidus</name>
    <dbReference type="NCBI Taxonomy" id="493781"/>
    <lineage>
        <taxon>Bacteria</taxon>
        <taxon>Bacillati</taxon>
        <taxon>Bacillota</taxon>
        <taxon>Bacilli</taxon>
        <taxon>Bacillales</taxon>
        <taxon>Bacillaceae</taxon>
        <taxon>Falsibacillus</taxon>
    </lineage>
</organism>
<dbReference type="RefSeq" id="WP_114747286.1">
    <property type="nucleotide sequence ID" value="NZ_QQAY01000025.1"/>
</dbReference>
<accession>A0A370FZE1</accession>
<dbReference type="InterPro" id="IPR050490">
    <property type="entry name" value="Bact_solute-bd_prot1"/>
</dbReference>
<sequence length="412" mass="45463">MKNWKMLTAGAVALSLSASLFAGCSGGKDDGKTHIEFFSSKVENASTYKEIIKEFEKKNPKIAVDLSSPPDAGTVIKTRLTKNDMPDIVAMGDDTTFTDLANSGVLKDLSGSDAVENIQPTYIDMVKKDYKNHDAVYGVPYATNGNGVIYNKEKLAALGIEETPKTWDEFVADLDKAKEAGEIPIYFTLKDAWTGMVALNSVASSISPDQFAEDKTAGNTTFKESYDEVADKLLTLSKYGHKDNMGVAYGDGNTAFANGKGVFYLQGNWAIPELVKANPDVKLGVFPFPATNDPSKNNLVSGIDVLFGLTKDTKHEKEAKKFISFLLDKEQAQKYTDEQSAFSALKDVYQNDPKLEGYKASFESGQITSYPDHFYPTGMNAANILQEFFIKKDKDKFLKTMDKEWDKVIDRK</sequence>
<keyword evidence="3" id="KW-0472">Membrane</keyword>
<keyword evidence="4" id="KW-0564">Palmitate</keyword>
<dbReference type="PANTHER" id="PTHR43649">
    <property type="entry name" value="ARABINOSE-BINDING PROTEIN-RELATED"/>
    <property type="match status" value="1"/>
</dbReference>
<feature type="signal peptide" evidence="6">
    <location>
        <begin position="1"/>
        <end position="22"/>
    </location>
</feature>
<keyword evidence="1" id="KW-1003">Cell membrane</keyword>
<dbReference type="PANTHER" id="PTHR43649:SF33">
    <property type="entry name" value="POLYGALACTURONAN_RHAMNOGALACTURONAN-BINDING PROTEIN YTCQ"/>
    <property type="match status" value="1"/>
</dbReference>
<dbReference type="Pfam" id="PF01547">
    <property type="entry name" value="SBP_bac_1"/>
    <property type="match status" value="1"/>
</dbReference>
<dbReference type="SUPFAM" id="SSF53850">
    <property type="entry name" value="Periplasmic binding protein-like II"/>
    <property type="match status" value="1"/>
</dbReference>
<gene>
    <name evidence="7" type="ORF">DFR59_12517</name>
</gene>
<feature type="chain" id="PRO_5038684096" evidence="6">
    <location>
        <begin position="23"/>
        <end position="412"/>
    </location>
</feature>
<proteinExistence type="predicted"/>
<evidence type="ECO:0000256" key="5">
    <source>
        <dbReference type="ARBA" id="ARBA00023288"/>
    </source>
</evidence>
<dbReference type="OrthoDB" id="9798191at2"/>
<dbReference type="InterPro" id="IPR006059">
    <property type="entry name" value="SBP"/>
</dbReference>
<evidence type="ECO:0000256" key="6">
    <source>
        <dbReference type="SAM" id="SignalP"/>
    </source>
</evidence>
<keyword evidence="2 6" id="KW-0732">Signal</keyword>
<reference evidence="7 8" key="1">
    <citation type="submission" date="2018-07" db="EMBL/GenBank/DDBJ databases">
        <title>Genomic Encyclopedia of Type Strains, Phase IV (KMG-IV): sequencing the most valuable type-strain genomes for metagenomic binning, comparative biology and taxonomic classification.</title>
        <authorList>
            <person name="Goeker M."/>
        </authorList>
    </citation>
    <scope>NUCLEOTIDE SEQUENCE [LARGE SCALE GENOMIC DNA]</scope>
    <source>
        <strain evidence="7 8">DSM 25281</strain>
    </source>
</reference>
<comment type="caution">
    <text evidence="7">The sequence shown here is derived from an EMBL/GenBank/DDBJ whole genome shotgun (WGS) entry which is preliminary data.</text>
</comment>
<evidence type="ECO:0000256" key="1">
    <source>
        <dbReference type="ARBA" id="ARBA00022475"/>
    </source>
</evidence>
<dbReference type="EMBL" id="QQAY01000025">
    <property type="protein sequence ID" value="RDI36892.1"/>
    <property type="molecule type" value="Genomic_DNA"/>
</dbReference>
<keyword evidence="5" id="KW-0449">Lipoprotein</keyword>